<dbReference type="GO" id="GO:0000266">
    <property type="term" value="P:mitochondrial fission"/>
    <property type="evidence" value="ECO:0007669"/>
    <property type="project" value="UniProtKB-UniRule"/>
</dbReference>
<keyword evidence="7 9" id="KW-0496">Mitochondrion</keyword>
<evidence type="ECO:0000256" key="6">
    <source>
        <dbReference type="ARBA" id="ARBA00022989"/>
    </source>
</evidence>
<dbReference type="GO" id="GO:0000422">
    <property type="term" value="P:autophagy of mitochondrion"/>
    <property type="evidence" value="ECO:0007669"/>
    <property type="project" value="TreeGrafter"/>
</dbReference>
<dbReference type="InterPro" id="IPR028061">
    <property type="entry name" value="Fis1_TPR_C"/>
</dbReference>
<keyword evidence="8 9" id="KW-0472">Membrane</keyword>
<dbReference type="Gene3D" id="1.25.40.10">
    <property type="entry name" value="Tetratricopeptide repeat domain"/>
    <property type="match status" value="1"/>
</dbReference>
<comment type="domain">
    <text evidence="9">The C-terminus is required for mitochondrial localization, while the N-terminus is necessary for mitochondrial fission.</text>
</comment>
<dbReference type="AlphaFoldDB" id="A0AAN8A984"/>
<dbReference type="EMBL" id="JAWIZZ010000035">
    <property type="protein sequence ID" value="KAK5781496.1"/>
    <property type="molecule type" value="Genomic_DNA"/>
</dbReference>
<protein>
    <recommendedName>
        <fullName evidence="3 9">Mitochondrial fission 1 protein</fullName>
    </recommendedName>
</protein>
<gene>
    <name evidence="11" type="ORF">RI543_001044</name>
</gene>
<dbReference type="GO" id="GO:0016559">
    <property type="term" value="P:peroxisome fission"/>
    <property type="evidence" value="ECO:0007669"/>
    <property type="project" value="TreeGrafter"/>
</dbReference>
<evidence type="ECO:0000256" key="7">
    <source>
        <dbReference type="ARBA" id="ARBA00023128"/>
    </source>
</evidence>
<reference evidence="12" key="1">
    <citation type="submission" date="2023-07" db="EMBL/GenBank/DDBJ databases">
        <title>A draft genome of Kazachstania heterogenica Y-27499.</title>
        <authorList>
            <person name="Donic C."/>
            <person name="Kralova J.S."/>
            <person name="Fidel L."/>
            <person name="Ben-Dor S."/>
            <person name="Jung S."/>
        </authorList>
    </citation>
    <scope>NUCLEOTIDE SEQUENCE [LARGE SCALE GENOMIC DNA]</scope>
    <source>
        <strain evidence="12">Y27499</strain>
    </source>
</reference>
<dbReference type="CDD" id="cd12212">
    <property type="entry name" value="Fis1"/>
    <property type="match status" value="1"/>
</dbReference>
<dbReference type="InterPro" id="IPR028058">
    <property type="entry name" value="Fis1_TPR_N"/>
</dbReference>
<evidence type="ECO:0000256" key="1">
    <source>
        <dbReference type="ARBA" id="ARBA00004572"/>
    </source>
</evidence>
<keyword evidence="12" id="KW-1185">Reference proteome</keyword>
<dbReference type="PIRSF" id="PIRSF008835">
    <property type="entry name" value="TPR_repeat_11_Fis1"/>
    <property type="match status" value="1"/>
</dbReference>
<comment type="caution">
    <text evidence="11">The sequence shown here is derived from an EMBL/GenBank/DDBJ whole genome shotgun (WGS) entry which is preliminary data.</text>
</comment>
<dbReference type="InterPro" id="IPR033745">
    <property type="entry name" value="Fis1_cytosol"/>
</dbReference>
<evidence type="ECO:0000256" key="8">
    <source>
        <dbReference type="ARBA" id="ARBA00023136"/>
    </source>
</evidence>
<proteinExistence type="inferred from homology"/>
<name>A0AAN8A984_9SACH</name>
<dbReference type="GO" id="GO:0005741">
    <property type="term" value="C:mitochondrial outer membrane"/>
    <property type="evidence" value="ECO:0007669"/>
    <property type="project" value="UniProtKB-SubCell"/>
</dbReference>
<sequence length="155" mass="17857">MSHIDYLPTLQDANESLLPQQLEILRQQVINEGGDDATIQSRFNYAWGLIKSNYLNNERLGIKILTDIYKESPNRRRECLYYLTIGCYKINEFTMAKRYVDTLYEHEPHNKQVQILKQMVEDKIQRETVKGIAIGAGIIAGVATVVGIVSRLRKK</sequence>
<evidence type="ECO:0000256" key="3">
    <source>
        <dbReference type="ARBA" id="ARBA00014314"/>
    </source>
</evidence>
<evidence type="ECO:0000256" key="9">
    <source>
        <dbReference type="PIRNR" id="PIRNR008835"/>
    </source>
</evidence>
<evidence type="ECO:0000256" key="2">
    <source>
        <dbReference type="ARBA" id="ARBA00008937"/>
    </source>
</evidence>
<organism evidence="11 12">
    <name type="scientific">Arxiozyma heterogenica</name>
    <dbReference type="NCBI Taxonomy" id="278026"/>
    <lineage>
        <taxon>Eukaryota</taxon>
        <taxon>Fungi</taxon>
        <taxon>Dikarya</taxon>
        <taxon>Ascomycota</taxon>
        <taxon>Saccharomycotina</taxon>
        <taxon>Saccharomycetes</taxon>
        <taxon>Saccharomycetales</taxon>
        <taxon>Saccharomycetaceae</taxon>
        <taxon>Arxiozyma</taxon>
    </lineage>
</organism>
<dbReference type="Proteomes" id="UP001306508">
    <property type="component" value="Unassembled WGS sequence"/>
</dbReference>
<accession>A0AAN8A984</accession>
<dbReference type="PANTHER" id="PTHR13247:SF0">
    <property type="entry name" value="MITOCHONDRIAL FISSION 1 PROTEIN"/>
    <property type="match status" value="1"/>
</dbReference>
<evidence type="ECO:0000256" key="5">
    <source>
        <dbReference type="ARBA" id="ARBA00022787"/>
    </source>
</evidence>
<dbReference type="InterPro" id="IPR016543">
    <property type="entry name" value="Fis1"/>
</dbReference>
<keyword evidence="5 9" id="KW-1000">Mitochondrion outer membrane</keyword>
<evidence type="ECO:0000256" key="10">
    <source>
        <dbReference type="SAM" id="Phobius"/>
    </source>
</evidence>
<keyword evidence="6 10" id="KW-1133">Transmembrane helix</keyword>
<keyword evidence="4 10" id="KW-0812">Transmembrane</keyword>
<dbReference type="GO" id="GO:0005778">
    <property type="term" value="C:peroxisomal membrane"/>
    <property type="evidence" value="ECO:0007669"/>
    <property type="project" value="TreeGrafter"/>
</dbReference>
<dbReference type="Pfam" id="PF14853">
    <property type="entry name" value="Fis1_TPR_C"/>
    <property type="match status" value="1"/>
</dbReference>
<comment type="function">
    <text evidence="9">Has a role in mitochondrial fission.</text>
</comment>
<dbReference type="Pfam" id="PF14852">
    <property type="entry name" value="Fis1_TPR_N"/>
    <property type="match status" value="1"/>
</dbReference>
<comment type="subcellular location">
    <subcellularLocation>
        <location evidence="1">Mitochondrion outer membrane</location>
        <topology evidence="1">Single-pass membrane protein</topology>
    </subcellularLocation>
</comment>
<dbReference type="PANTHER" id="PTHR13247">
    <property type="entry name" value="TETRATRICOPEPTIDE REPEAT PROTEIN 11 TPR REPEAT PROTEIN 11"/>
    <property type="match status" value="1"/>
</dbReference>
<feature type="transmembrane region" description="Helical" evidence="10">
    <location>
        <begin position="132"/>
        <end position="152"/>
    </location>
</feature>
<comment type="similarity">
    <text evidence="2 9">Belongs to the FIS1 family.</text>
</comment>
<evidence type="ECO:0000256" key="4">
    <source>
        <dbReference type="ARBA" id="ARBA00022692"/>
    </source>
</evidence>
<evidence type="ECO:0000313" key="11">
    <source>
        <dbReference type="EMBL" id="KAK5781496.1"/>
    </source>
</evidence>
<dbReference type="SUPFAM" id="SSF48452">
    <property type="entry name" value="TPR-like"/>
    <property type="match status" value="1"/>
</dbReference>
<evidence type="ECO:0000313" key="12">
    <source>
        <dbReference type="Proteomes" id="UP001306508"/>
    </source>
</evidence>
<dbReference type="InterPro" id="IPR011990">
    <property type="entry name" value="TPR-like_helical_dom_sf"/>
</dbReference>
<dbReference type="FunFam" id="1.25.40.10:FF:000481">
    <property type="entry name" value="Mitochondrial fission 1 protein"/>
    <property type="match status" value="1"/>
</dbReference>